<proteinExistence type="predicted"/>
<accession>A0A934QQ90</accession>
<evidence type="ECO:0000313" key="5">
    <source>
        <dbReference type="Proteomes" id="UP000635245"/>
    </source>
</evidence>
<dbReference type="PANTHER" id="PTHR43877:SF1">
    <property type="entry name" value="ACETYLTRANSFERASE"/>
    <property type="match status" value="1"/>
</dbReference>
<evidence type="ECO:0000256" key="2">
    <source>
        <dbReference type="ARBA" id="ARBA00023315"/>
    </source>
</evidence>
<dbReference type="Pfam" id="PF00583">
    <property type="entry name" value="Acetyltransf_1"/>
    <property type="match status" value="1"/>
</dbReference>
<keyword evidence="1" id="KW-0808">Transferase</keyword>
<reference evidence="4" key="1">
    <citation type="submission" date="2020-12" db="EMBL/GenBank/DDBJ databases">
        <title>Prauserella sp. ASG 168, a novel actinomycete isolated from cave rock.</title>
        <authorList>
            <person name="Suriyachadkun C."/>
        </authorList>
    </citation>
    <scope>NUCLEOTIDE SEQUENCE</scope>
    <source>
        <strain evidence="4">ASG 168</strain>
    </source>
</reference>
<feature type="domain" description="N-acetyltransferase" evidence="3">
    <location>
        <begin position="146"/>
        <end position="309"/>
    </location>
</feature>
<comment type="caution">
    <text evidence="4">The sequence shown here is derived from an EMBL/GenBank/DDBJ whole genome shotgun (WGS) entry which is preliminary data.</text>
</comment>
<dbReference type="CDD" id="cd04301">
    <property type="entry name" value="NAT_SF"/>
    <property type="match status" value="1"/>
</dbReference>
<sequence length="309" mass="33405">MEIDAIATAHAKRLSVADALLPTPPNWDAAAGTELSVRDGVALATRSRVDAGSPEALWRPLTEYRLNVRLGGADPGAAFGALLTEWDQLLEESEASDWDSAAVVTRPSRDTVGTSELLRRGFAPTRVLAVRPADRLAGGPPEVPGVRIRHAEPSELNTLVRLQLELRNYDEQFGVLTRRTDEERALTSATRELLADADSALPSLWIAELYGKPLGFVQVEVPPAAGWADSYVAAGSAGYLASMHVAEEARSSGVGSALAAHAHQLFDEAGMQAVLLHHTLANPRSTPFWYAQGYRPLWTSWYRRPAVQG</sequence>
<protein>
    <submittedName>
        <fullName evidence="4">GNAT family N-acetyltransferase</fullName>
    </submittedName>
</protein>
<evidence type="ECO:0000256" key="1">
    <source>
        <dbReference type="ARBA" id="ARBA00022679"/>
    </source>
</evidence>
<evidence type="ECO:0000313" key="4">
    <source>
        <dbReference type="EMBL" id="MBK1784083.1"/>
    </source>
</evidence>
<dbReference type="GO" id="GO:0016747">
    <property type="term" value="F:acyltransferase activity, transferring groups other than amino-acyl groups"/>
    <property type="evidence" value="ECO:0007669"/>
    <property type="project" value="InterPro"/>
</dbReference>
<dbReference type="AlphaFoldDB" id="A0A934QQ90"/>
<organism evidence="4 5">
    <name type="scientific">Prauserella cavernicola</name>
    <dbReference type="NCBI Taxonomy" id="2800127"/>
    <lineage>
        <taxon>Bacteria</taxon>
        <taxon>Bacillati</taxon>
        <taxon>Actinomycetota</taxon>
        <taxon>Actinomycetes</taxon>
        <taxon>Pseudonocardiales</taxon>
        <taxon>Pseudonocardiaceae</taxon>
        <taxon>Prauserella</taxon>
    </lineage>
</organism>
<evidence type="ECO:0000259" key="3">
    <source>
        <dbReference type="PROSITE" id="PS51186"/>
    </source>
</evidence>
<dbReference type="InterPro" id="IPR050832">
    <property type="entry name" value="Bact_Acetyltransf"/>
</dbReference>
<dbReference type="PROSITE" id="PS51186">
    <property type="entry name" value="GNAT"/>
    <property type="match status" value="1"/>
</dbReference>
<dbReference type="Proteomes" id="UP000635245">
    <property type="component" value="Unassembled WGS sequence"/>
</dbReference>
<name>A0A934QQ90_9PSEU</name>
<keyword evidence="2" id="KW-0012">Acyltransferase</keyword>
<keyword evidence="5" id="KW-1185">Reference proteome</keyword>
<dbReference type="PANTHER" id="PTHR43877">
    <property type="entry name" value="AMINOALKYLPHOSPHONATE N-ACETYLTRANSFERASE-RELATED-RELATED"/>
    <property type="match status" value="1"/>
</dbReference>
<dbReference type="RefSeq" id="WP_200316064.1">
    <property type="nucleotide sequence ID" value="NZ_JAENJH010000002.1"/>
</dbReference>
<dbReference type="EMBL" id="JAENJH010000002">
    <property type="protein sequence ID" value="MBK1784083.1"/>
    <property type="molecule type" value="Genomic_DNA"/>
</dbReference>
<dbReference type="Gene3D" id="3.40.630.30">
    <property type="match status" value="1"/>
</dbReference>
<dbReference type="SUPFAM" id="SSF55729">
    <property type="entry name" value="Acyl-CoA N-acyltransferases (Nat)"/>
    <property type="match status" value="1"/>
</dbReference>
<dbReference type="InterPro" id="IPR016181">
    <property type="entry name" value="Acyl_CoA_acyltransferase"/>
</dbReference>
<dbReference type="InterPro" id="IPR000182">
    <property type="entry name" value="GNAT_dom"/>
</dbReference>
<gene>
    <name evidence="4" type="ORF">JHE00_07050</name>
</gene>